<evidence type="ECO:0000313" key="4">
    <source>
        <dbReference type="EMBL" id="QDU24317.1"/>
    </source>
</evidence>
<dbReference type="PANTHER" id="PTHR30093:SF2">
    <property type="entry name" value="TYPE II SECRETION SYSTEM PROTEIN H"/>
    <property type="match status" value="1"/>
</dbReference>
<feature type="region of interest" description="Disordered" evidence="1">
    <location>
        <begin position="43"/>
        <end position="98"/>
    </location>
</feature>
<accession>A0A517Y3J3</accession>
<dbReference type="OrthoDB" id="285651at2"/>
<keyword evidence="2" id="KW-1133">Transmembrane helix</keyword>
<dbReference type="Proteomes" id="UP000319576">
    <property type="component" value="Chromosome"/>
</dbReference>
<feature type="region of interest" description="Disordered" evidence="1">
    <location>
        <begin position="1"/>
        <end position="24"/>
    </location>
</feature>
<feature type="compositionally biased region" description="Low complexity" evidence="1">
    <location>
        <begin position="139"/>
        <end position="148"/>
    </location>
</feature>
<dbReference type="RefSeq" id="WP_145244483.1">
    <property type="nucleotide sequence ID" value="NZ_CP036273.1"/>
</dbReference>
<evidence type="ECO:0000259" key="3">
    <source>
        <dbReference type="Pfam" id="PF07596"/>
    </source>
</evidence>
<name>A0A517Y3J3_9BACT</name>
<feature type="compositionally biased region" description="Pro residues" evidence="1">
    <location>
        <begin position="155"/>
        <end position="164"/>
    </location>
</feature>
<evidence type="ECO:0000256" key="2">
    <source>
        <dbReference type="SAM" id="Phobius"/>
    </source>
</evidence>
<dbReference type="InterPro" id="IPR011453">
    <property type="entry name" value="DUF1559"/>
</dbReference>
<protein>
    <recommendedName>
        <fullName evidence="3">DUF1559 domain-containing protein</fullName>
    </recommendedName>
</protein>
<feature type="domain" description="DUF1559" evidence="3">
    <location>
        <begin position="346"/>
        <end position="417"/>
    </location>
</feature>
<dbReference type="KEGG" id="uli:ETAA1_63310"/>
<keyword evidence="2" id="KW-0812">Transmembrane</keyword>
<keyword evidence="2" id="KW-0472">Membrane</keyword>
<dbReference type="PANTHER" id="PTHR30093">
    <property type="entry name" value="GENERAL SECRETION PATHWAY PROTEIN G"/>
    <property type="match status" value="1"/>
</dbReference>
<evidence type="ECO:0000313" key="5">
    <source>
        <dbReference type="Proteomes" id="UP000319576"/>
    </source>
</evidence>
<dbReference type="Pfam" id="PF07596">
    <property type="entry name" value="SBP_bac_10"/>
    <property type="match status" value="1"/>
</dbReference>
<evidence type="ECO:0000256" key="1">
    <source>
        <dbReference type="SAM" id="MobiDB-lite"/>
    </source>
</evidence>
<reference evidence="4 5" key="1">
    <citation type="submission" date="2019-02" db="EMBL/GenBank/DDBJ databases">
        <title>Deep-cultivation of Planctomycetes and their phenomic and genomic characterization uncovers novel biology.</title>
        <authorList>
            <person name="Wiegand S."/>
            <person name="Jogler M."/>
            <person name="Boedeker C."/>
            <person name="Pinto D."/>
            <person name="Vollmers J."/>
            <person name="Rivas-Marin E."/>
            <person name="Kohn T."/>
            <person name="Peeters S.H."/>
            <person name="Heuer A."/>
            <person name="Rast P."/>
            <person name="Oberbeckmann S."/>
            <person name="Bunk B."/>
            <person name="Jeske O."/>
            <person name="Meyerdierks A."/>
            <person name="Storesund J.E."/>
            <person name="Kallscheuer N."/>
            <person name="Luecker S."/>
            <person name="Lage O.M."/>
            <person name="Pohl T."/>
            <person name="Merkel B.J."/>
            <person name="Hornburger P."/>
            <person name="Mueller R.-W."/>
            <person name="Bruemmer F."/>
            <person name="Labrenz M."/>
            <person name="Spormann A.M."/>
            <person name="Op den Camp H."/>
            <person name="Overmann J."/>
            <person name="Amann R."/>
            <person name="Jetten M.S.M."/>
            <person name="Mascher T."/>
            <person name="Medema M.H."/>
            <person name="Devos D.P."/>
            <person name="Kaster A.-K."/>
            <person name="Ovreas L."/>
            <person name="Rohde M."/>
            <person name="Galperin M.Y."/>
            <person name="Jogler C."/>
        </authorList>
    </citation>
    <scope>NUCLEOTIDE SEQUENCE [LARGE SCALE GENOMIC DNA]</scope>
    <source>
        <strain evidence="4 5">ETA_A1</strain>
    </source>
</reference>
<gene>
    <name evidence="4" type="ORF">ETAA1_63310</name>
</gene>
<organism evidence="4 5">
    <name type="scientific">Urbifossiella limnaea</name>
    <dbReference type="NCBI Taxonomy" id="2528023"/>
    <lineage>
        <taxon>Bacteria</taxon>
        <taxon>Pseudomonadati</taxon>
        <taxon>Planctomycetota</taxon>
        <taxon>Planctomycetia</taxon>
        <taxon>Gemmatales</taxon>
        <taxon>Gemmataceae</taxon>
        <taxon>Urbifossiella</taxon>
    </lineage>
</organism>
<feature type="transmembrane region" description="Helical" evidence="2">
    <location>
        <begin position="106"/>
        <end position="126"/>
    </location>
</feature>
<keyword evidence="5" id="KW-1185">Reference proteome</keyword>
<proteinExistence type="predicted"/>
<sequence>MSINRTTCPSCGAGLKSAAGFNPGQALRCPKCSTPFTVPAFEVEEDDADAPPPPKKKGPPARAARDDDDDRPRRRRPRDDDDDADDDDRPRKKKKTKYQEYKTSPVRFAVLGVLLVVLGVLAFLLYQKKMKEKEDNAEGPEPAAPVAAGPGGNLGPPPNAPPRANPRAIDPQAGVTPAATWTPYEADGFRVQFPGPASENQNFSKVMENMMLKGGARFLPGPDESFSVVYFTTPPKWPADERAATLKFLSDAILPGQVTERRKVTMAGKEWDEISMTGRVSLERATRRTLDTGDRIIILHATYLKGRETADRFLNSFEFVGPTRPGPKGDGGPKGDKAAAAAERGMNGLKQVMLAMHNHHDVTTAFPPAAVTARDGKALLSWRVKLLPYLEEDELYKQFKLNEPWDSPTNRPLVAKMPAVFQGTLPANDGKTAFKVFVGGGALFDLRQGRQIRNVTDGTSNTLAVVESGPPVEWTRPEDIPFDGKTAPRLVSPTGGDIILAATADGAVGRLSLVRNPADVIVKGITAAGGEVVQFQFERNR</sequence>
<dbReference type="AlphaFoldDB" id="A0A517Y3J3"/>
<dbReference type="EMBL" id="CP036273">
    <property type="protein sequence ID" value="QDU24317.1"/>
    <property type="molecule type" value="Genomic_DNA"/>
</dbReference>
<feature type="region of interest" description="Disordered" evidence="1">
    <location>
        <begin position="133"/>
        <end position="170"/>
    </location>
</feature>